<keyword evidence="14" id="KW-1185">Reference proteome</keyword>
<dbReference type="GO" id="GO:0046933">
    <property type="term" value="F:proton-transporting ATP synthase activity, rotational mechanism"/>
    <property type="evidence" value="ECO:0007669"/>
    <property type="project" value="UniProtKB-UniRule"/>
</dbReference>
<accession>A0A0M4TCI3</accession>
<evidence type="ECO:0000256" key="12">
    <source>
        <dbReference type="HAMAP-Rule" id="MF_00815"/>
    </source>
</evidence>
<dbReference type="EMBL" id="CP012678">
    <property type="protein sequence ID" value="ALF59608.1"/>
    <property type="molecule type" value="Genomic_DNA"/>
</dbReference>
<dbReference type="PANTHER" id="PTHR11693:SF22">
    <property type="entry name" value="ATP SYNTHASE SUBUNIT GAMMA, MITOCHONDRIAL"/>
    <property type="match status" value="1"/>
</dbReference>
<dbReference type="NCBIfam" id="NF004144">
    <property type="entry name" value="PRK05621.1-1"/>
    <property type="match status" value="1"/>
</dbReference>
<comment type="subcellular location">
    <subcellularLocation>
        <location evidence="12">Cell membrane</location>
        <topology evidence="12">Peripheral membrane protein</topology>
    </subcellularLocation>
    <subcellularLocation>
        <location evidence="2">Membrane</location>
        <topology evidence="2">Peripheral membrane protein</topology>
    </subcellularLocation>
</comment>
<dbReference type="CDD" id="cd12151">
    <property type="entry name" value="F1-ATPase_gamma"/>
    <property type="match status" value="1"/>
</dbReference>
<keyword evidence="5 12" id="KW-0813">Transport</keyword>
<keyword evidence="11 12" id="KW-0066">ATP synthesis</keyword>
<dbReference type="HAMAP" id="MF_00815">
    <property type="entry name" value="ATP_synth_gamma_bact"/>
    <property type="match status" value="1"/>
</dbReference>
<dbReference type="OrthoDB" id="9812769at2"/>
<name>A0A0M4TCI3_9GAMM</name>
<gene>
    <name evidence="12" type="primary">atpG</name>
    <name evidence="13" type="ORF">AOC03_05680</name>
</gene>
<dbReference type="PROSITE" id="PS00153">
    <property type="entry name" value="ATPASE_GAMMA"/>
    <property type="match status" value="1"/>
</dbReference>
<keyword evidence="10 12" id="KW-0139">CF(1)</keyword>
<dbReference type="Proteomes" id="UP000059847">
    <property type="component" value="Chromosome"/>
</dbReference>
<evidence type="ECO:0000256" key="4">
    <source>
        <dbReference type="ARBA" id="ARBA00011648"/>
    </source>
</evidence>
<evidence type="ECO:0000256" key="5">
    <source>
        <dbReference type="ARBA" id="ARBA00022448"/>
    </source>
</evidence>
<evidence type="ECO:0000256" key="3">
    <source>
        <dbReference type="ARBA" id="ARBA00007681"/>
    </source>
</evidence>
<dbReference type="AlphaFoldDB" id="A0A0M4TCI3"/>
<dbReference type="GO" id="GO:0005524">
    <property type="term" value="F:ATP binding"/>
    <property type="evidence" value="ECO:0007669"/>
    <property type="project" value="UniProtKB-UniRule"/>
</dbReference>
<dbReference type="InterPro" id="IPR000131">
    <property type="entry name" value="ATP_synth_F1_gsu"/>
</dbReference>
<dbReference type="InterPro" id="IPR035968">
    <property type="entry name" value="ATP_synth_F1_ATPase_gsu"/>
</dbReference>
<dbReference type="GO" id="GO:0045259">
    <property type="term" value="C:proton-transporting ATP synthase complex"/>
    <property type="evidence" value="ECO:0007669"/>
    <property type="project" value="UniProtKB-KW"/>
</dbReference>
<comment type="subunit">
    <text evidence="4 12">F-type ATPases have 2 components, CF(1) - the catalytic core - and CF(0) - the membrane proton channel. CF(1) has five subunits: alpha(3), beta(3), gamma(1), delta(1), epsilon(1). CF(0) has three main subunits: a, b and c.</text>
</comment>
<evidence type="ECO:0000256" key="2">
    <source>
        <dbReference type="ARBA" id="ARBA00004170"/>
    </source>
</evidence>
<dbReference type="NCBIfam" id="TIGR01146">
    <property type="entry name" value="ATPsyn_F1gamma"/>
    <property type="match status" value="1"/>
</dbReference>
<dbReference type="Gene3D" id="3.40.1380.10">
    <property type="match status" value="1"/>
</dbReference>
<dbReference type="RefSeq" id="WP_062534128.1">
    <property type="nucleotide sequence ID" value="NZ_CP012678.1"/>
</dbReference>
<keyword evidence="6 12" id="KW-1003">Cell membrane</keyword>
<proteinExistence type="inferred from homology"/>
<evidence type="ECO:0000313" key="13">
    <source>
        <dbReference type="EMBL" id="ALF59608.1"/>
    </source>
</evidence>
<evidence type="ECO:0000256" key="8">
    <source>
        <dbReference type="ARBA" id="ARBA00023065"/>
    </source>
</evidence>
<comment type="similarity">
    <text evidence="3 12">Belongs to the ATPase gamma chain family.</text>
</comment>
<dbReference type="GO" id="GO:0042777">
    <property type="term" value="P:proton motive force-driven plasma membrane ATP synthesis"/>
    <property type="evidence" value="ECO:0007669"/>
    <property type="project" value="UniProtKB-UniRule"/>
</dbReference>
<dbReference type="PRINTS" id="PR00126">
    <property type="entry name" value="ATPASEGAMMA"/>
</dbReference>
<dbReference type="Pfam" id="PF00231">
    <property type="entry name" value="ATP-synt"/>
    <property type="match status" value="1"/>
</dbReference>
<reference evidence="13 14" key="1">
    <citation type="submission" date="2015-09" db="EMBL/GenBank/DDBJ databases">
        <title>Complete genome of Psychrobacter urativorans R10.10B.</title>
        <authorList>
            <person name="See-Too W.S."/>
            <person name="Chan K.G."/>
        </authorList>
    </citation>
    <scope>NUCLEOTIDE SEQUENCE [LARGE SCALE GENOMIC DNA]</scope>
    <source>
        <strain evidence="13 14">R10.10B</strain>
    </source>
</reference>
<keyword evidence="7 12" id="KW-0375">Hydrogen ion transport</keyword>
<dbReference type="Gene3D" id="1.10.287.80">
    <property type="entry name" value="ATP synthase, gamma subunit, helix hairpin domain"/>
    <property type="match status" value="2"/>
</dbReference>
<evidence type="ECO:0000256" key="6">
    <source>
        <dbReference type="ARBA" id="ARBA00022475"/>
    </source>
</evidence>
<keyword evidence="13" id="KW-0378">Hydrolase</keyword>
<evidence type="ECO:0000256" key="7">
    <source>
        <dbReference type="ARBA" id="ARBA00022781"/>
    </source>
</evidence>
<evidence type="ECO:0000256" key="9">
    <source>
        <dbReference type="ARBA" id="ARBA00023136"/>
    </source>
</evidence>
<dbReference type="InterPro" id="IPR023632">
    <property type="entry name" value="ATP_synth_F1_gsu_CS"/>
</dbReference>
<dbReference type="GO" id="GO:0005886">
    <property type="term" value="C:plasma membrane"/>
    <property type="evidence" value="ECO:0007669"/>
    <property type="project" value="UniProtKB-SubCell"/>
</dbReference>
<dbReference type="KEGG" id="pur:AOC03_05680"/>
<dbReference type="PANTHER" id="PTHR11693">
    <property type="entry name" value="ATP SYNTHASE GAMMA CHAIN"/>
    <property type="match status" value="1"/>
</dbReference>
<evidence type="ECO:0000256" key="11">
    <source>
        <dbReference type="ARBA" id="ARBA00023310"/>
    </source>
</evidence>
<evidence type="ECO:0000313" key="14">
    <source>
        <dbReference type="Proteomes" id="UP000059847"/>
    </source>
</evidence>
<dbReference type="SUPFAM" id="SSF52943">
    <property type="entry name" value="ATP synthase (F1-ATPase), gamma subunit"/>
    <property type="match status" value="1"/>
</dbReference>
<evidence type="ECO:0000256" key="1">
    <source>
        <dbReference type="ARBA" id="ARBA00003456"/>
    </source>
</evidence>
<dbReference type="FunFam" id="1.10.287.80:FF:000005">
    <property type="entry name" value="ATP synthase gamma chain"/>
    <property type="match status" value="1"/>
</dbReference>
<evidence type="ECO:0000256" key="10">
    <source>
        <dbReference type="ARBA" id="ARBA00023196"/>
    </source>
</evidence>
<dbReference type="STRING" id="45610.AOC03_05680"/>
<keyword evidence="9 12" id="KW-0472">Membrane</keyword>
<keyword evidence="8 12" id="KW-0406">Ion transport</keyword>
<dbReference type="GO" id="GO:0016787">
    <property type="term" value="F:hydrolase activity"/>
    <property type="evidence" value="ECO:0007669"/>
    <property type="project" value="UniProtKB-KW"/>
</dbReference>
<sequence>MANLKEIRAKVTSIQSTQKITRAMQMVAASKMRRAQERMVVGRPYADSMRRVISHLVHASSDYKHPYMEARPVNKVGYIVITSDRGLAGGLNINLFKALSKNIKSYQDQSVHAEFAVIGSKGVSFFKSFGGKVTSAITDYGDNPTFEQLNAPVQAMLDDYNEGKIDRIYVVYNQFINAMTQKPTITQLVPLPEGTLNEENSGIQTELSWDYIYEPDIKTLIDGLLGRYIESIVYQAVMENIASEQSSRMVAMKAATDNAGDLINDLQLVYNKLRQAAITREISEIVGGAAAVS</sequence>
<protein>
    <recommendedName>
        <fullName evidence="12">ATP synthase gamma chain</fullName>
    </recommendedName>
    <alternativeName>
        <fullName evidence="12">ATP synthase F1 sector gamma subunit</fullName>
    </alternativeName>
    <alternativeName>
        <fullName evidence="12">F-ATPase gamma subunit</fullName>
    </alternativeName>
</protein>
<organism evidence="13 14">
    <name type="scientific">Psychrobacter urativorans</name>
    <dbReference type="NCBI Taxonomy" id="45610"/>
    <lineage>
        <taxon>Bacteria</taxon>
        <taxon>Pseudomonadati</taxon>
        <taxon>Pseudomonadota</taxon>
        <taxon>Gammaproteobacteria</taxon>
        <taxon>Moraxellales</taxon>
        <taxon>Moraxellaceae</taxon>
        <taxon>Psychrobacter</taxon>
    </lineage>
</organism>
<comment type="function">
    <text evidence="1 12">Produces ATP from ADP in the presence of a proton gradient across the membrane. The gamma chain is believed to be important in regulating ATPase activity and the flow of protons through the CF(0) complex.</text>
</comment>